<dbReference type="KEGG" id="char:105893066"/>
<feature type="compositionally biased region" description="Basic and acidic residues" evidence="1">
    <location>
        <begin position="161"/>
        <end position="174"/>
    </location>
</feature>
<dbReference type="GeneID" id="105893066"/>
<protein>
    <submittedName>
        <fullName evidence="3">Protein GRINL1A</fullName>
    </submittedName>
</protein>
<dbReference type="InterPro" id="IPR051375">
    <property type="entry name" value="Tuftelin_GRINL1A/MYZAP/CCD68"/>
</dbReference>
<dbReference type="GO" id="GO:0005634">
    <property type="term" value="C:nucleus"/>
    <property type="evidence" value="ECO:0007669"/>
    <property type="project" value="InterPro"/>
</dbReference>
<dbReference type="OrthoDB" id="2408655at2759"/>
<dbReference type="Pfam" id="PF15328">
    <property type="entry name" value="GCOM2"/>
    <property type="match status" value="1"/>
</dbReference>
<evidence type="ECO:0000313" key="3">
    <source>
        <dbReference type="RefSeq" id="XP_012674861.1"/>
    </source>
</evidence>
<feature type="compositionally biased region" description="Low complexity" evidence="1">
    <location>
        <begin position="325"/>
        <end position="334"/>
    </location>
</feature>
<evidence type="ECO:0000256" key="1">
    <source>
        <dbReference type="SAM" id="MobiDB-lite"/>
    </source>
</evidence>
<dbReference type="GO" id="GO:0006368">
    <property type="term" value="P:transcription elongation by RNA polymerase II"/>
    <property type="evidence" value="ECO:0007669"/>
    <property type="project" value="InterPro"/>
</dbReference>
<gene>
    <name evidence="3" type="primary">polr2m</name>
</gene>
<dbReference type="GO" id="GO:0003711">
    <property type="term" value="F:transcription elongation factor activity"/>
    <property type="evidence" value="ECO:0007669"/>
    <property type="project" value="InterPro"/>
</dbReference>
<evidence type="ECO:0000313" key="2">
    <source>
        <dbReference type="Proteomes" id="UP000515152"/>
    </source>
</evidence>
<dbReference type="PANTHER" id="PTHR23171:SF4">
    <property type="entry name" value="TUFTELIN"/>
    <property type="match status" value="1"/>
</dbReference>
<feature type="compositionally biased region" description="Basic and acidic residues" evidence="1">
    <location>
        <begin position="221"/>
        <end position="230"/>
    </location>
</feature>
<dbReference type="GO" id="GO:0035556">
    <property type="term" value="P:intracellular signal transduction"/>
    <property type="evidence" value="ECO:0007669"/>
    <property type="project" value="TreeGrafter"/>
</dbReference>
<feature type="region of interest" description="Disordered" evidence="1">
    <location>
        <begin position="85"/>
        <end position="280"/>
    </location>
</feature>
<feature type="compositionally biased region" description="Basic and acidic residues" evidence="1">
    <location>
        <begin position="267"/>
        <end position="280"/>
    </location>
</feature>
<feature type="compositionally biased region" description="Low complexity" evidence="1">
    <location>
        <begin position="85"/>
        <end position="97"/>
    </location>
</feature>
<name>A0A6P3VLK9_CLUHA</name>
<dbReference type="Proteomes" id="UP000515152">
    <property type="component" value="Chromosome 20"/>
</dbReference>
<keyword evidence="2" id="KW-1185">Reference proteome</keyword>
<feature type="region of interest" description="Disordered" evidence="1">
    <location>
        <begin position="317"/>
        <end position="358"/>
    </location>
</feature>
<feature type="compositionally biased region" description="Low complexity" evidence="1">
    <location>
        <begin position="245"/>
        <end position="265"/>
    </location>
</feature>
<accession>A0A6P3VLK9</accession>
<reference evidence="3" key="1">
    <citation type="submission" date="2025-08" db="UniProtKB">
        <authorList>
            <consortium name="RefSeq"/>
        </authorList>
    </citation>
    <scope>IDENTIFICATION</scope>
</reference>
<dbReference type="AlphaFoldDB" id="A0A6P3VLK9"/>
<dbReference type="InterPro" id="IPR026213">
    <property type="entry name" value="GRINL1"/>
</dbReference>
<organism evidence="2 3">
    <name type="scientific">Clupea harengus</name>
    <name type="common">Atlantic herring</name>
    <dbReference type="NCBI Taxonomy" id="7950"/>
    <lineage>
        <taxon>Eukaryota</taxon>
        <taxon>Metazoa</taxon>
        <taxon>Chordata</taxon>
        <taxon>Craniata</taxon>
        <taxon>Vertebrata</taxon>
        <taxon>Euteleostomi</taxon>
        <taxon>Actinopterygii</taxon>
        <taxon>Neopterygii</taxon>
        <taxon>Teleostei</taxon>
        <taxon>Clupei</taxon>
        <taxon>Clupeiformes</taxon>
        <taxon>Clupeoidei</taxon>
        <taxon>Clupeidae</taxon>
        <taxon>Clupea</taxon>
    </lineage>
</organism>
<dbReference type="CTD" id="81488"/>
<proteinExistence type="predicted"/>
<dbReference type="RefSeq" id="XP_012674861.1">
    <property type="nucleotide sequence ID" value="XM_012819407.3"/>
</dbReference>
<feature type="compositionally biased region" description="Polar residues" evidence="1">
    <location>
        <begin position="130"/>
        <end position="158"/>
    </location>
</feature>
<feature type="compositionally biased region" description="Basic and acidic residues" evidence="1">
    <location>
        <begin position="109"/>
        <end position="128"/>
    </location>
</feature>
<sequence length="358" mass="39386">MSSSWTERQGLVGDLRNKSKDELYDILIRQDKLLSNKRFIHTLPDKGKKISEFAERVRQALAHVEEAERKQKDLSTVRTDFQAQYQQALTQRQPQPRSTAPVLSLPERGPGENRPPEPKHVDQPKEAELTPQSTSGSHGNSDEVAQQQSPNATETMETTPDGEHGTPREGDESKGGGLAEALARVSLSDQAGEKASGSSGGSSSGGLRNPFLVRQPLKKMHYVEVLERTESTVSTQRPKFKPNQLLPKSGSPSPIGSPGGASPLSVEARRQRDRKHLDDITSARLAPLHYDPAKLLSLEEASGLMREQTQRQRELEARMAAQKLSESLSSSMRSYHPEGGSLGPYREVRDDGASDEDD</sequence>
<dbReference type="PANTHER" id="PTHR23171">
    <property type="entry name" value="GDOWN1"/>
    <property type="match status" value="1"/>
</dbReference>
<dbReference type="PRINTS" id="PR02085">
    <property type="entry name" value="POLR2GRINL1"/>
</dbReference>